<evidence type="ECO:0000313" key="1">
    <source>
        <dbReference type="EMBL" id="SGZ51903.1"/>
    </source>
</evidence>
<dbReference type="InterPro" id="IPR029058">
    <property type="entry name" value="AB_hydrolase_fold"/>
</dbReference>
<dbReference type="EMBL" id="LT635765">
    <property type="protein sequence ID" value="SGZ51903.1"/>
    <property type="molecule type" value="Genomic_DNA"/>
</dbReference>
<dbReference type="InterPro" id="IPR019436">
    <property type="entry name" value="Say1-like"/>
</dbReference>
<dbReference type="PANTHER" id="PTHR36169:SF1">
    <property type="entry name" value="ACETATE KINASE EUTQ"/>
    <property type="match status" value="1"/>
</dbReference>
<name>A0A1L0BKC1_9ASCO</name>
<organism evidence="1 2">
    <name type="scientific">Sungouiella intermedia</name>
    <dbReference type="NCBI Taxonomy" id="45354"/>
    <lineage>
        <taxon>Eukaryota</taxon>
        <taxon>Fungi</taxon>
        <taxon>Dikarya</taxon>
        <taxon>Ascomycota</taxon>
        <taxon>Saccharomycotina</taxon>
        <taxon>Pichiomycetes</taxon>
        <taxon>Metschnikowiaceae</taxon>
        <taxon>Sungouiella</taxon>
    </lineage>
</organism>
<evidence type="ECO:0000313" key="2">
    <source>
        <dbReference type="Proteomes" id="UP000182259"/>
    </source>
</evidence>
<dbReference type="Proteomes" id="UP000182259">
    <property type="component" value="Chromosome II"/>
</dbReference>
<dbReference type="PANTHER" id="PTHR36169">
    <property type="entry name" value="ETHANOLAMINE UTILIZATION PROTEIN EUTQ"/>
    <property type="match status" value="1"/>
</dbReference>
<gene>
    <name evidence="1" type="ORF">SAMEA4029009_CIC11G00000002731</name>
</gene>
<reference evidence="1 2" key="1">
    <citation type="submission" date="2016-10" db="EMBL/GenBank/DDBJ databases">
        <authorList>
            <person name="de Groot N.N."/>
        </authorList>
    </citation>
    <scope>NUCLEOTIDE SEQUENCE [LARGE SCALE GENOMIC DNA]</scope>
    <source>
        <strain evidence="1 2">PYCC 4715</strain>
    </source>
</reference>
<dbReference type="InterPro" id="IPR010424">
    <property type="entry name" value="EutQ"/>
</dbReference>
<proteinExistence type="predicted"/>
<dbReference type="Pfam" id="PF10340">
    <property type="entry name" value="Say1_Mug180"/>
    <property type="match status" value="1"/>
</dbReference>
<dbReference type="Gene3D" id="3.40.50.1820">
    <property type="entry name" value="alpha/beta hydrolase"/>
    <property type="match status" value="1"/>
</dbReference>
<protein>
    <submittedName>
        <fullName evidence="1">CIC11C00000002731</fullName>
    </submittedName>
</protein>
<accession>A0A1L0BKC1</accession>
<dbReference type="AlphaFoldDB" id="A0A1L0BKC1"/>
<dbReference type="SUPFAM" id="SSF53474">
    <property type="entry name" value="alpha/beta-Hydrolases"/>
    <property type="match status" value="1"/>
</dbReference>
<sequence length="414" mass="47642">MALGIIKTLLRLPIDIIITILRYYLLGGVRSRRYRNSLINSIKLRVFRTSLNTGIMDSKYLGPYSNSFLIRRIVPLFASLLMKGVPGYGEKYDDNSIWLAKLPNRKPGDPVIIYSHGGGYFIQTMPSQIVSLMSLYHLLDDEKRQKTSILFLDYKLVSHGYSFPTQLNQLHDTYSKLVSQDRNNIILMGDSAGGHLSVAYTQFLKTLDQTVVYPKQLVLVSPWVKLNPLPGDMVQGKSWFDNQHYDLIHHSTFARFLDLCLIVGSEDLHSLVSSPGGKVPKLRSDWSDIPTYSDPDYSVFIVLGEDESFRDDILEWAKYSVDLPWYLKVKYGDLHKFLEKEHYEFERKYVADQANLTVFVEPLGVHDAFFFFEDSASSQISKNIKAAKQTILKDLDEKEYFTMVRLTRFLNETL</sequence>